<dbReference type="InterPro" id="IPR008271">
    <property type="entry name" value="Ser/Thr_kinase_AS"/>
</dbReference>
<keyword evidence="1" id="KW-0808">Transferase</keyword>
<dbReference type="GO" id="GO:0004674">
    <property type="term" value="F:protein serine/threonine kinase activity"/>
    <property type="evidence" value="ECO:0007669"/>
    <property type="project" value="TreeGrafter"/>
</dbReference>
<feature type="transmembrane region" description="Helical" evidence="7">
    <location>
        <begin position="297"/>
        <end position="318"/>
    </location>
</feature>
<keyword evidence="7" id="KW-0812">Transmembrane</keyword>
<dbReference type="SMART" id="SM00028">
    <property type="entry name" value="TPR"/>
    <property type="match status" value="6"/>
</dbReference>
<comment type="caution">
    <text evidence="9">The sequence shown here is derived from an EMBL/GenBank/DDBJ whole genome shotgun (WGS) entry which is preliminary data.</text>
</comment>
<dbReference type="Gene3D" id="1.10.510.10">
    <property type="entry name" value="Transferase(Phosphotransferase) domain 1"/>
    <property type="match status" value="1"/>
</dbReference>
<dbReference type="Pfam" id="PF00069">
    <property type="entry name" value="Pkinase"/>
    <property type="match status" value="1"/>
</dbReference>
<dbReference type="EMBL" id="QUZK01000047">
    <property type="protein sequence ID" value="RFF29359.1"/>
    <property type="molecule type" value="Genomic_DNA"/>
</dbReference>
<dbReference type="SMART" id="SM00220">
    <property type="entry name" value="S_TKc"/>
    <property type="match status" value="1"/>
</dbReference>
<dbReference type="AlphaFoldDB" id="A0A3E1K5R2"/>
<feature type="coiled-coil region" evidence="6">
    <location>
        <begin position="322"/>
        <end position="351"/>
    </location>
</feature>
<protein>
    <recommendedName>
        <fullName evidence="8">Protein kinase domain-containing protein</fullName>
    </recommendedName>
</protein>
<dbReference type="InterPro" id="IPR017441">
    <property type="entry name" value="Protein_kinase_ATP_BS"/>
</dbReference>
<dbReference type="InterPro" id="IPR011009">
    <property type="entry name" value="Kinase-like_dom_sf"/>
</dbReference>
<sequence>MSGDDPLRPGGALEGRLFQRFLTHLSQVREPEPGERIGAWKILRELGRGGSGVVYLAERADGAYDQQVALKWLRSDRPVPGGREVLAREREMLASLDHPNIARLIDGGETDDGMRWFAMDFAPGETIDRAVEPFDRRERVELVGMLCRAVHHAHRRGLIHGDIKPSNVLVDEQRRPRLVDFGISRLRRAGPGSSYGMTPDYASPEQRAGADLTTASDIWQLGHLLEDLLEDSPGADALPADLSAIVQRATQAAPEDRYASASAMAADIEAWLGARPVAARNGGPVYRLSRFVRRNRALSAVSVLALLVIVVGGAWLTWQLALERDRARMQAERAEAALAETESALARAEALRDFLIGLFRAAEPDRPRNQLPSTENLLALGARRALREDSAPPGERVSMLLTLAHVYLTRTLREEAEPLLAEAVRLGRESVDERPEDLARALHLQGYAALSAQRYDRAEQRLAEAESVAAGHPRARETWIAARAHRGWLRLITGRSREALELVEPVYETVESGSPAESRGRLQLTNTLAFALSSTGSGARAFEVRQRAAELSRRLDGPQSRGYAIQLGNLGGQALSRGRLNDAEDALERAIALYDRIYQRPVALRATARANLANLHLHRGEYDKALASIRDSAREWADVEDRRLEDYEFYHHHRGRLLSRMNRWEAAESALARARELFAGRDRPKPLGRMMTAVYHERAKCRLGRTDTALDTLDALAARLIESGRDTPERRGELAESKATCLHFAGRHEQALAEIRKSLEAFDPPGYAMVRAQRQLLRADVLSSLERAAPSRAAAAEASRLLREAGLGSHPVLSRAPE</sequence>
<dbReference type="RefSeq" id="WP_116651582.1">
    <property type="nucleotide sequence ID" value="NZ_QUZK01000047.1"/>
</dbReference>
<evidence type="ECO:0000256" key="1">
    <source>
        <dbReference type="ARBA" id="ARBA00022679"/>
    </source>
</evidence>
<evidence type="ECO:0000256" key="7">
    <source>
        <dbReference type="SAM" id="Phobius"/>
    </source>
</evidence>
<dbReference type="SUPFAM" id="SSF48452">
    <property type="entry name" value="TPR-like"/>
    <property type="match status" value="3"/>
</dbReference>
<keyword evidence="4 5" id="KW-0067">ATP-binding</keyword>
<dbReference type="CDD" id="cd14014">
    <property type="entry name" value="STKc_PknB_like"/>
    <property type="match status" value="1"/>
</dbReference>
<dbReference type="PROSITE" id="PS50011">
    <property type="entry name" value="PROTEIN_KINASE_DOM"/>
    <property type="match status" value="1"/>
</dbReference>
<dbReference type="InterPro" id="IPR019734">
    <property type="entry name" value="TPR_rpt"/>
</dbReference>
<dbReference type="OrthoDB" id="9801841at2"/>
<dbReference type="Proteomes" id="UP000260351">
    <property type="component" value="Unassembled WGS sequence"/>
</dbReference>
<evidence type="ECO:0000313" key="10">
    <source>
        <dbReference type="Proteomes" id="UP000260351"/>
    </source>
</evidence>
<evidence type="ECO:0000256" key="2">
    <source>
        <dbReference type="ARBA" id="ARBA00022741"/>
    </source>
</evidence>
<keyword evidence="7" id="KW-0472">Membrane</keyword>
<dbReference type="PANTHER" id="PTHR43289:SF34">
    <property type="entry name" value="SERINE_THREONINE-PROTEIN KINASE YBDM-RELATED"/>
    <property type="match status" value="1"/>
</dbReference>
<reference evidence="9 10" key="1">
    <citation type="submission" date="2018-08" db="EMBL/GenBank/DDBJ databases">
        <title>Wenzhouxiangella salilacus sp. nov., a novel bacterium isolated from a saline lake in Xinjiang Province, China.</title>
        <authorList>
            <person name="Han S."/>
        </authorList>
    </citation>
    <scope>NUCLEOTIDE SEQUENCE [LARGE SCALE GENOMIC DNA]</scope>
    <source>
        <strain evidence="9 10">XDB06</strain>
    </source>
</reference>
<proteinExistence type="predicted"/>
<dbReference type="PROSITE" id="PS00108">
    <property type="entry name" value="PROTEIN_KINASE_ST"/>
    <property type="match status" value="1"/>
</dbReference>
<feature type="domain" description="Protein kinase" evidence="8">
    <location>
        <begin position="40"/>
        <end position="378"/>
    </location>
</feature>
<dbReference type="PANTHER" id="PTHR43289">
    <property type="entry name" value="MITOGEN-ACTIVATED PROTEIN KINASE KINASE KINASE 20-RELATED"/>
    <property type="match status" value="1"/>
</dbReference>
<evidence type="ECO:0000259" key="8">
    <source>
        <dbReference type="PROSITE" id="PS50011"/>
    </source>
</evidence>
<dbReference type="Pfam" id="PF13424">
    <property type="entry name" value="TPR_12"/>
    <property type="match status" value="1"/>
</dbReference>
<evidence type="ECO:0000256" key="4">
    <source>
        <dbReference type="ARBA" id="ARBA00022840"/>
    </source>
</evidence>
<keyword evidence="10" id="KW-1185">Reference proteome</keyword>
<organism evidence="9 10">
    <name type="scientific">Wenzhouxiangella sediminis</name>
    <dbReference type="NCBI Taxonomy" id="1792836"/>
    <lineage>
        <taxon>Bacteria</taxon>
        <taxon>Pseudomonadati</taxon>
        <taxon>Pseudomonadota</taxon>
        <taxon>Gammaproteobacteria</taxon>
        <taxon>Chromatiales</taxon>
        <taxon>Wenzhouxiangellaceae</taxon>
        <taxon>Wenzhouxiangella</taxon>
    </lineage>
</organism>
<keyword evidence="2 5" id="KW-0547">Nucleotide-binding</keyword>
<dbReference type="InterPro" id="IPR000719">
    <property type="entry name" value="Prot_kinase_dom"/>
</dbReference>
<evidence type="ECO:0000256" key="5">
    <source>
        <dbReference type="PROSITE-ProRule" id="PRU10141"/>
    </source>
</evidence>
<evidence type="ECO:0000313" key="9">
    <source>
        <dbReference type="EMBL" id="RFF29359.1"/>
    </source>
</evidence>
<dbReference type="PROSITE" id="PS00107">
    <property type="entry name" value="PROTEIN_KINASE_ATP"/>
    <property type="match status" value="1"/>
</dbReference>
<dbReference type="InterPro" id="IPR011990">
    <property type="entry name" value="TPR-like_helical_dom_sf"/>
</dbReference>
<keyword evidence="3" id="KW-0418">Kinase</keyword>
<dbReference type="Gene3D" id="1.25.40.10">
    <property type="entry name" value="Tetratricopeptide repeat domain"/>
    <property type="match status" value="2"/>
</dbReference>
<evidence type="ECO:0000256" key="3">
    <source>
        <dbReference type="ARBA" id="ARBA00022777"/>
    </source>
</evidence>
<accession>A0A3E1K5R2</accession>
<gene>
    <name evidence="9" type="ORF">DZC52_12975</name>
</gene>
<dbReference type="Gene3D" id="3.30.200.20">
    <property type="entry name" value="Phosphorylase Kinase, domain 1"/>
    <property type="match status" value="1"/>
</dbReference>
<keyword evidence="7" id="KW-1133">Transmembrane helix</keyword>
<name>A0A3E1K5R2_9GAMM</name>
<keyword evidence="6" id="KW-0175">Coiled coil</keyword>
<evidence type="ECO:0000256" key="6">
    <source>
        <dbReference type="SAM" id="Coils"/>
    </source>
</evidence>
<feature type="binding site" evidence="5">
    <location>
        <position position="71"/>
    </location>
    <ligand>
        <name>ATP</name>
        <dbReference type="ChEBI" id="CHEBI:30616"/>
    </ligand>
</feature>
<dbReference type="SUPFAM" id="SSF56112">
    <property type="entry name" value="Protein kinase-like (PK-like)"/>
    <property type="match status" value="1"/>
</dbReference>
<dbReference type="GO" id="GO:0005524">
    <property type="term" value="F:ATP binding"/>
    <property type="evidence" value="ECO:0007669"/>
    <property type="project" value="UniProtKB-UniRule"/>
</dbReference>